<name>A0AA35ZKA9_LACSI</name>
<dbReference type="Proteomes" id="UP001177003">
    <property type="component" value="Chromosome 7"/>
</dbReference>
<keyword evidence="3" id="KW-1185">Reference proteome</keyword>
<reference evidence="2" key="1">
    <citation type="submission" date="2023-04" db="EMBL/GenBank/DDBJ databases">
        <authorList>
            <person name="Vijverberg K."/>
            <person name="Xiong W."/>
            <person name="Schranz E."/>
        </authorList>
    </citation>
    <scope>NUCLEOTIDE SEQUENCE</scope>
</reference>
<feature type="region of interest" description="Disordered" evidence="1">
    <location>
        <begin position="1"/>
        <end position="37"/>
    </location>
</feature>
<gene>
    <name evidence="2" type="ORF">LSALG_LOCUS32732</name>
</gene>
<dbReference type="AlphaFoldDB" id="A0AA35ZKA9"/>
<proteinExistence type="predicted"/>
<evidence type="ECO:0000256" key="1">
    <source>
        <dbReference type="SAM" id="MobiDB-lite"/>
    </source>
</evidence>
<sequence length="123" mass="13954">MGKNATNDIGVVTNEESKRREKIRQGAGKGQGKSKDMWRSLDKRLFELEISLEMLRDQVEDAHQQMGVMTLNNEEMQNNVKGAINKLGRDLRTEMCGLQEMLLGEVTKLVNKCKVSSLSRLNM</sequence>
<accession>A0AA35ZKA9</accession>
<evidence type="ECO:0000313" key="3">
    <source>
        <dbReference type="Proteomes" id="UP001177003"/>
    </source>
</evidence>
<dbReference type="EMBL" id="OX465083">
    <property type="protein sequence ID" value="CAI9293716.1"/>
    <property type="molecule type" value="Genomic_DNA"/>
</dbReference>
<organism evidence="2 3">
    <name type="scientific">Lactuca saligna</name>
    <name type="common">Willowleaf lettuce</name>
    <dbReference type="NCBI Taxonomy" id="75948"/>
    <lineage>
        <taxon>Eukaryota</taxon>
        <taxon>Viridiplantae</taxon>
        <taxon>Streptophyta</taxon>
        <taxon>Embryophyta</taxon>
        <taxon>Tracheophyta</taxon>
        <taxon>Spermatophyta</taxon>
        <taxon>Magnoliopsida</taxon>
        <taxon>eudicotyledons</taxon>
        <taxon>Gunneridae</taxon>
        <taxon>Pentapetalae</taxon>
        <taxon>asterids</taxon>
        <taxon>campanulids</taxon>
        <taxon>Asterales</taxon>
        <taxon>Asteraceae</taxon>
        <taxon>Cichorioideae</taxon>
        <taxon>Cichorieae</taxon>
        <taxon>Lactucinae</taxon>
        <taxon>Lactuca</taxon>
    </lineage>
</organism>
<protein>
    <submittedName>
        <fullName evidence="2">Uncharacterized protein</fullName>
    </submittedName>
</protein>
<evidence type="ECO:0000313" key="2">
    <source>
        <dbReference type="EMBL" id="CAI9293716.1"/>
    </source>
</evidence>